<feature type="non-terminal residue" evidence="1">
    <location>
        <position position="1"/>
    </location>
</feature>
<evidence type="ECO:0000313" key="2">
    <source>
        <dbReference type="Proteomes" id="UP000685013"/>
    </source>
</evidence>
<reference evidence="1 2" key="1">
    <citation type="journal article" date="2021" name="Hortic Res">
        <title>The domestication of Cucurbita argyrosperma as revealed by the genome of its wild relative.</title>
        <authorList>
            <person name="Barrera-Redondo J."/>
            <person name="Sanchez-de la Vega G."/>
            <person name="Aguirre-Liguori J.A."/>
            <person name="Castellanos-Morales G."/>
            <person name="Gutierrez-Guerrero Y.T."/>
            <person name="Aguirre-Dugua X."/>
            <person name="Aguirre-Planter E."/>
            <person name="Tenaillon M.I."/>
            <person name="Lira-Saade R."/>
            <person name="Eguiarte L.E."/>
        </authorList>
    </citation>
    <scope>NUCLEOTIDE SEQUENCE [LARGE SCALE GENOMIC DNA]</scope>
    <source>
        <strain evidence="1">JBR-2021</strain>
    </source>
</reference>
<dbReference type="Proteomes" id="UP000685013">
    <property type="component" value="Chromosome 18"/>
</dbReference>
<protein>
    <submittedName>
        <fullName evidence="1">Uncharacterized protein</fullName>
    </submittedName>
</protein>
<gene>
    <name evidence="1" type="ORF">SDJN03_27208</name>
</gene>
<dbReference type="AlphaFoldDB" id="A0AAV6LZV4"/>
<accession>A0AAV6LZV4</accession>
<dbReference type="PANTHER" id="PTHR33785">
    <property type="entry name" value="OS06G0550800 PROTEIN"/>
    <property type="match status" value="1"/>
</dbReference>
<evidence type="ECO:0000313" key="1">
    <source>
        <dbReference type="EMBL" id="KAG6573321.1"/>
    </source>
</evidence>
<name>A0AAV6LZV4_9ROSI</name>
<dbReference type="PANTHER" id="PTHR33785:SF2">
    <property type="entry name" value="DUF1685 DOMAIN-CONTAINING PROTEIN"/>
    <property type="match status" value="1"/>
</dbReference>
<comment type="caution">
    <text evidence="1">The sequence shown here is derived from an EMBL/GenBank/DDBJ whole genome shotgun (WGS) entry which is preliminary data.</text>
</comment>
<dbReference type="EMBL" id="JAGKQH010000018">
    <property type="protein sequence ID" value="KAG6573321.1"/>
    <property type="molecule type" value="Genomic_DNA"/>
</dbReference>
<proteinExistence type="predicted"/>
<sequence>MESQQVIESLDSLWFFATVFSNRAPPPVVEKLEIPAQNDAVKPPGEEISTPIVDVSYSVKEICECWVVQERIRNEWKKKVCGYEDSTIMKEHIRLWAYAVASTVR</sequence>
<organism evidence="1 2">
    <name type="scientific">Cucurbita argyrosperma subsp. sororia</name>
    <dbReference type="NCBI Taxonomy" id="37648"/>
    <lineage>
        <taxon>Eukaryota</taxon>
        <taxon>Viridiplantae</taxon>
        <taxon>Streptophyta</taxon>
        <taxon>Embryophyta</taxon>
        <taxon>Tracheophyta</taxon>
        <taxon>Spermatophyta</taxon>
        <taxon>Magnoliopsida</taxon>
        <taxon>eudicotyledons</taxon>
        <taxon>Gunneridae</taxon>
        <taxon>Pentapetalae</taxon>
        <taxon>rosids</taxon>
        <taxon>fabids</taxon>
        <taxon>Cucurbitales</taxon>
        <taxon>Cucurbitaceae</taxon>
        <taxon>Cucurbiteae</taxon>
        <taxon>Cucurbita</taxon>
    </lineage>
</organism>
<keyword evidence="2" id="KW-1185">Reference proteome</keyword>